<feature type="site" description="Selectivity filter" evidence="10">
    <location>
        <position position="180"/>
    </location>
</feature>
<evidence type="ECO:0000256" key="9">
    <source>
        <dbReference type="ARBA" id="ARBA00023136"/>
    </source>
</evidence>
<evidence type="ECO:0000256" key="4">
    <source>
        <dbReference type="ARBA" id="ARBA00022475"/>
    </source>
</evidence>
<dbReference type="HAMAP" id="MF_01146">
    <property type="entry name" value="Aquaporin_Z"/>
    <property type="match status" value="1"/>
</dbReference>
<feature type="site" description="Involved in tetramerization or stability of the tetramer" evidence="10">
    <location>
        <position position="19"/>
    </location>
</feature>
<dbReference type="EMBL" id="CP038437">
    <property type="protein sequence ID" value="QEM80677.2"/>
    <property type="molecule type" value="Genomic_DNA"/>
</dbReference>
<dbReference type="AlphaFoldDB" id="A0A856QL57"/>
<dbReference type="SUPFAM" id="SSF81338">
    <property type="entry name" value="Aquaporin-like"/>
    <property type="match status" value="1"/>
</dbReference>
<name>A0A856QL57_9GAMM</name>
<feature type="transmembrane region" description="Helical" evidence="10">
    <location>
        <begin position="212"/>
        <end position="232"/>
    </location>
</feature>
<dbReference type="PRINTS" id="PR00783">
    <property type="entry name" value="MINTRINSICP"/>
</dbReference>
<keyword evidence="7 10" id="KW-0677">Repeat</keyword>
<dbReference type="InterPro" id="IPR022357">
    <property type="entry name" value="MIP_CS"/>
</dbReference>
<comment type="function">
    <text evidence="10">Channel that permits osmotically driven movement of water in both directions. It is involved in the osmoregulation and in the maintenance of cell turgor during volume expansion in rapidly growing cells. It mediates rapid entry or exit of water in response to abrupt changes in osmolarity.</text>
</comment>
<evidence type="ECO:0000256" key="6">
    <source>
        <dbReference type="ARBA" id="ARBA00022692"/>
    </source>
</evidence>
<keyword evidence="4 10" id="KW-1003">Cell membrane</keyword>
<evidence type="ECO:0000256" key="5">
    <source>
        <dbReference type="ARBA" id="ARBA00022519"/>
    </source>
</evidence>
<feature type="transmembrane region" description="Helical" evidence="10">
    <location>
        <begin position="35"/>
        <end position="57"/>
    </location>
</feature>
<comment type="catalytic activity">
    <reaction evidence="10">
        <text>H2O(in) = H2O(out)</text>
        <dbReference type="Rhea" id="RHEA:29667"/>
        <dbReference type="ChEBI" id="CHEBI:15377"/>
    </reaction>
</comment>
<keyword evidence="12" id="KW-1185">Reference proteome</keyword>
<feature type="site" description="Selectivity filter" evidence="10">
    <location>
        <position position="189"/>
    </location>
</feature>
<evidence type="ECO:0000256" key="3">
    <source>
        <dbReference type="ARBA" id="ARBA00022448"/>
    </source>
</evidence>
<keyword evidence="3 10" id="KW-0813">Transport</keyword>
<proteinExistence type="inferred from homology"/>
<dbReference type="InterPro" id="IPR000425">
    <property type="entry name" value="MIP"/>
</dbReference>
<feature type="short sequence motif" description="NPA 2" evidence="10">
    <location>
        <begin position="192"/>
        <end position="194"/>
    </location>
</feature>
<keyword evidence="6 10" id="KW-0812">Transmembrane</keyword>
<dbReference type="Gene3D" id="1.20.1080.10">
    <property type="entry name" value="Glycerol uptake facilitator protein"/>
    <property type="match status" value="1"/>
</dbReference>
<comment type="similarity">
    <text evidence="2 10">Belongs to the MIP/aquaporin (TC 1.A.8) family.</text>
</comment>
<sequence>MKKLVAECIGTFWLVLGGCGSAVLAAHFGGDGNPLGIGFLGVALAFGLTVVTGAYAFGHISGGHFNPAVSVGLWAGGRFSSKELLPYIIAQVFGGLVAGFVLMTIAQGSAGFVSDPSAAGNFASNGFGDLSPGGYSLGAAMLTEIVLTAMFLIVIMGATHKLAPAGFAPIAIGLALTLIHLISIPVTNTSVNPARSTAVAVFAGSGALSQLWLFWVAPIVGGAIGGFIYGWLGKDEVSEPGAANAL</sequence>
<accession>A0A856QL57</accession>
<evidence type="ECO:0000313" key="12">
    <source>
        <dbReference type="Proteomes" id="UP000324285"/>
    </source>
</evidence>
<dbReference type="PROSITE" id="PS00221">
    <property type="entry name" value="MIP"/>
    <property type="match status" value="1"/>
</dbReference>
<reference evidence="11" key="1">
    <citation type="submission" date="2021-02" db="EMBL/GenBank/DDBJ databases">
        <title>Strain Y2R2, a novel species of the genus Halomonas.</title>
        <authorList>
            <person name="Huang H."/>
        </authorList>
    </citation>
    <scope>NUCLEOTIDE SEQUENCE</scope>
    <source>
        <strain evidence="11">Y2R2</strain>
    </source>
</reference>
<feature type="transmembrane region" description="Helical" evidence="10">
    <location>
        <begin position="84"/>
        <end position="106"/>
    </location>
</feature>
<dbReference type="InterPro" id="IPR023271">
    <property type="entry name" value="Aquaporin-like"/>
</dbReference>
<evidence type="ECO:0000256" key="1">
    <source>
        <dbReference type="ARBA" id="ARBA00004651"/>
    </source>
</evidence>
<dbReference type="Pfam" id="PF00230">
    <property type="entry name" value="MIP"/>
    <property type="match status" value="1"/>
</dbReference>
<comment type="domain">
    <text evidence="10">Aquaporins contain two tandem repeats each containing three membrane-spanning domains and a pore-forming loop with the signature motif Asn-Pro-Ala (NPA).</text>
</comment>
<dbReference type="GO" id="GO:0015250">
    <property type="term" value="F:water channel activity"/>
    <property type="evidence" value="ECO:0007669"/>
    <property type="project" value="UniProtKB-UniRule"/>
</dbReference>
<feature type="site" description="Selectivity filter" evidence="10">
    <location>
        <position position="195"/>
    </location>
</feature>
<dbReference type="NCBIfam" id="NF003838">
    <property type="entry name" value="PRK05420.1"/>
    <property type="match status" value="1"/>
</dbReference>
<evidence type="ECO:0000256" key="7">
    <source>
        <dbReference type="ARBA" id="ARBA00022737"/>
    </source>
</evidence>
<keyword evidence="5" id="KW-0997">Cell inner membrane</keyword>
<evidence type="ECO:0000256" key="8">
    <source>
        <dbReference type="ARBA" id="ARBA00022989"/>
    </source>
</evidence>
<dbReference type="PROSITE" id="PS51257">
    <property type="entry name" value="PROKAR_LIPOPROTEIN"/>
    <property type="match status" value="1"/>
</dbReference>
<evidence type="ECO:0000256" key="2">
    <source>
        <dbReference type="ARBA" id="ARBA00006175"/>
    </source>
</evidence>
<evidence type="ECO:0000256" key="10">
    <source>
        <dbReference type="HAMAP-Rule" id="MF_01146"/>
    </source>
</evidence>
<keyword evidence="9 10" id="KW-0472">Membrane</keyword>
<feature type="short sequence motif" description="NPA 1" evidence="10">
    <location>
        <begin position="66"/>
        <end position="68"/>
    </location>
</feature>
<dbReference type="FunFam" id="1.20.1080.10:FF:000007">
    <property type="entry name" value="Aquaporin Z"/>
    <property type="match status" value="1"/>
</dbReference>
<dbReference type="InterPro" id="IPR023743">
    <property type="entry name" value="Aquaporin_Z"/>
</dbReference>
<dbReference type="InterPro" id="IPR034294">
    <property type="entry name" value="Aquaporin_transptr"/>
</dbReference>
<gene>
    <name evidence="10 11" type="primary">aqpZ</name>
    <name evidence="11" type="ORF">E4T21_03215</name>
</gene>
<feature type="transmembrane region" description="Helical" evidence="10">
    <location>
        <begin position="135"/>
        <end position="155"/>
    </location>
</feature>
<dbReference type="GO" id="GO:0005886">
    <property type="term" value="C:plasma membrane"/>
    <property type="evidence" value="ECO:0007669"/>
    <property type="project" value="UniProtKB-SubCell"/>
</dbReference>
<dbReference type="KEGG" id="hbh:E4T21_03215"/>
<dbReference type="PANTHER" id="PTHR19139">
    <property type="entry name" value="AQUAPORIN TRANSPORTER"/>
    <property type="match status" value="1"/>
</dbReference>
<evidence type="ECO:0000313" key="11">
    <source>
        <dbReference type="EMBL" id="QEM80677.2"/>
    </source>
</evidence>
<comment type="caution">
    <text evidence="10">Lacks conserved residue(s) required for the propagation of feature annotation.</text>
</comment>
<feature type="transmembrane region" description="Helical" evidence="10">
    <location>
        <begin position="167"/>
        <end position="186"/>
    </location>
</feature>
<organism evidence="11 12">
    <name type="scientific">Halomonas binhaiensis</name>
    <dbReference type="NCBI Taxonomy" id="2562282"/>
    <lineage>
        <taxon>Bacteria</taxon>
        <taxon>Pseudomonadati</taxon>
        <taxon>Pseudomonadota</taxon>
        <taxon>Gammaproteobacteria</taxon>
        <taxon>Oceanospirillales</taxon>
        <taxon>Halomonadaceae</taxon>
        <taxon>Halomonas</taxon>
    </lineage>
</organism>
<comment type="subcellular location">
    <subcellularLocation>
        <location evidence="1 10">Cell membrane</location>
        <topology evidence="1 10">Multi-pass membrane protein</topology>
    </subcellularLocation>
</comment>
<keyword evidence="8 10" id="KW-1133">Transmembrane helix</keyword>
<comment type="subunit">
    <text evidence="10">Homotetramer.</text>
</comment>
<dbReference type="Proteomes" id="UP000324285">
    <property type="component" value="Chromosome"/>
</dbReference>
<dbReference type="CDD" id="cd00333">
    <property type="entry name" value="MIP"/>
    <property type="match status" value="1"/>
</dbReference>
<dbReference type="PANTHER" id="PTHR19139:SF199">
    <property type="entry name" value="MIP17260P"/>
    <property type="match status" value="1"/>
</dbReference>
<dbReference type="NCBIfam" id="TIGR00861">
    <property type="entry name" value="MIP"/>
    <property type="match status" value="1"/>
</dbReference>
<feature type="site" description="Selectivity filter" evidence="10">
    <location>
        <position position="46"/>
    </location>
</feature>
<protein>
    <recommendedName>
        <fullName evidence="10">Aquaporin Z</fullName>
    </recommendedName>
</protein>